<dbReference type="Proteomes" id="UP000238163">
    <property type="component" value="Unassembled WGS sequence"/>
</dbReference>
<keyword evidence="2" id="KW-1185">Reference proteome</keyword>
<dbReference type="RefSeq" id="WP_062462653.1">
    <property type="nucleotide sequence ID" value="NZ_FLLQ01000013.1"/>
</dbReference>
<evidence type="ECO:0008006" key="3">
    <source>
        <dbReference type="Google" id="ProtNLM"/>
    </source>
</evidence>
<protein>
    <recommendedName>
        <fullName evidence="3">DUF2541 family protein</fullName>
    </recommendedName>
</protein>
<proteinExistence type="predicted"/>
<dbReference type="EMBL" id="NWTN01000001">
    <property type="protein sequence ID" value="PRQ69031.1"/>
    <property type="molecule type" value="Genomic_DNA"/>
</dbReference>
<organism evidence="1 2">
    <name type="scientific">Vibrio mediterranei</name>
    <dbReference type="NCBI Taxonomy" id="689"/>
    <lineage>
        <taxon>Bacteria</taxon>
        <taxon>Pseudomonadati</taxon>
        <taxon>Pseudomonadota</taxon>
        <taxon>Gammaproteobacteria</taxon>
        <taxon>Vibrionales</taxon>
        <taxon>Vibrionaceae</taxon>
        <taxon>Vibrio</taxon>
    </lineage>
</organism>
<reference evidence="1 2" key="2">
    <citation type="submission" date="2018-03" db="EMBL/GenBank/DDBJ databases">
        <title>Genetic Diversity and Phenotypic Plasticity of AHL Mediated Quorum Sensing in Environmental Strains of Vibrio mediterranei.</title>
        <authorList>
            <person name="Lantoine F."/>
            <person name="Vouve F."/>
        </authorList>
    </citation>
    <scope>NUCLEOTIDE SEQUENCE [LARGE SCALE GENOMIC DNA]</scope>
    <source>
        <strain evidence="1 2">17LN0615E</strain>
    </source>
</reference>
<name>A0ABX5DK95_9VIBR</name>
<comment type="caution">
    <text evidence="1">The sequence shown here is derived from an EMBL/GenBank/DDBJ whole genome shotgun (WGS) entry which is preliminary data.</text>
</comment>
<evidence type="ECO:0000313" key="1">
    <source>
        <dbReference type="EMBL" id="PRQ69031.1"/>
    </source>
</evidence>
<evidence type="ECO:0000313" key="2">
    <source>
        <dbReference type="Proteomes" id="UP000238163"/>
    </source>
</evidence>
<gene>
    <name evidence="1" type="ORF">COR51_00115</name>
</gene>
<reference evidence="1 2" key="1">
    <citation type="submission" date="2017-09" db="EMBL/GenBank/DDBJ databases">
        <authorList>
            <person name="Girard L."/>
            <person name="Lami R."/>
            <person name="Suzuki M."/>
            <person name="Baudart J."/>
        </authorList>
    </citation>
    <scope>NUCLEOTIDE SEQUENCE [LARGE SCALE GENOMIC DNA]</scope>
    <source>
        <strain evidence="1 2">17LN0615E</strain>
    </source>
</reference>
<accession>A0ABX5DK95</accession>
<sequence length="151" mass="16909">MDLRSEFKFLAELNSTTLLFRRKRVKVLEMDCLRKLSFILVLIAAPSLRAADYVAELQLNVVNVFSGDVIIGLRESKLIKKDKHTRVLLVSESSVANNIADLHYTIIEQSNSEPLNSNQQQLPSMSTYVGSEAGVEVEGLVSYRVVVRAAR</sequence>